<reference evidence="1" key="2">
    <citation type="submission" date="2023-01" db="EMBL/GenBank/DDBJ databases">
        <authorList>
            <person name="Petersen C."/>
        </authorList>
    </citation>
    <scope>NUCLEOTIDE SEQUENCE</scope>
    <source>
        <strain evidence="1">IBT 17514</strain>
    </source>
</reference>
<dbReference type="Proteomes" id="UP001215712">
    <property type="component" value="Unassembled WGS sequence"/>
</dbReference>
<evidence type="ECO:0000313" key="1">
    <source>
        <dbReference type="EMBL" id="KAJ5734349.1"/>
    </source>
</evidence>
<name>A0AAD6MZB5_9EURO</name>
<proteinExistence type="predicted"/>
<sequence>MNTQDTLMQLEATEAVQQEKLEHFIMQSRHIKSGTDTVVTSPWNTAEVGYFYPDNWIKRHVDLDVDTHFHIIIFYNVYAFVNQLRALVGFKPENVIRANIQSCLRQEAMEWFITELNSSERQALRTLPLEEGWFKQLLQRFGLPPRKALFRCLKEDLVEENTYEKIHNRVRNLQASGFHDELEQAMHIWRELESSDRYRGAIPQPEPGAPLSKLLRDLYFLNYEKGYMIERYTVTGDHDYDNTTYEEWCRENPDLSA</sequence>
<accession>A0AAD6MZB5</accession>
<protein>
    <submittedName>
        <fullName evidence="1">Uncharacterized protein</fullName>
    </submittedName>
</protein>
<dbReference type="AlphaFoldDB" id="A0AAD6MZB5"/>
<reference evidence="1" key="1">
    <citation type="journal article" date="2023" name="IMA Fungus">
        <title>Comparative genomic study of the Penicillium genus elucidates a diverse pangenome and 15 lateral gene transfer events.</title>
        <authorList>
            <person name="Petersen C."/>
            <person name="Sorensen T."/>
            <person name="Nielsen M.R."/>
            <person name="Sondergaard T.E."/>
            <person name="Sorensen J.L."/>
            <person name="Fitzpatrick D.A."/>
            <person name="Frisvad J.C."/>
            <person name="Nielsen K.L."/>
        </authorList>
    </citation>
    <scope>NUCLEOTIDE SEQUENCE</scope>
    <source>
        <strain evidence="1">IBT 17514</strain>
    </source>
</reference>
<keyword evidence="2" id="KW-1185">Reference proteome</keyword>
<organism evidence="1 2">
    <name type="scientific">Penicillium malachiteum</name>
    <dbReference type="NCBI Taxonomy" id="1324776"/>
    <lineage>
        <taxon>Eukaryota</taxon>
        <taxon>Fungi</taxon>
        <taxon>Dikarya</taxon>
        <taxon>Ascomycota</taxon>
        <taxon>Pezizomycotina</taxon>
        <taxon>Eurotiomycetes</taxon>
        <taxon>Eurotiomycetidae</taxon>
        <taxon>Eurotiales</taxon>
        <taxon>Aspergillaceae</taxon>
        <taxon>Penicillium</taxon>
    </lineage>
</organism>
<gene>
    <name evidence="1" type="ORF">N7493_003135</name>
</gene>
<comment type="caution">
    <text evidence="1">The sequence shown here is derived from an EMBL/GenBank/DDBJ whole genome shotgun (WGS) entry which is preliminary data.</text>
</comment>
<dbReference type="EMBL" id="JAQJAN010000003">
    <property type="protein sequence ID" value="KAJ5734349.1"/>
    <property type="molecule type" value="Genomic_DNA"/>
</dbReference>
<evidence type="ECO:0000313" key="2">
    <source>
        <dbReference type="Proteomes" id="UP001215712"/>
    </source>
</evidence>